<evidence type="ECO:0008006" key="2">
    <source>
        <dbReference type="Google" id="ProtNLM"/>
    </source>
</evidence>
<proteinExistence type="predicted"/>
<dbReference type="EMBL" id="CP159289">
    <property type="protein sequence ID" value="XCH23428.1"/>
    <property type="molecule type" value="Genomic_DNA"/>
</dbReference>
<dbReference type="InterPro" id="IPR023296">
    <property type="entry name" value="Glyco_hydro_beta-prop_sf"/>
</dbReference>
<sequence>MSSSYDLKTWNYVGHTESGENVCVLVENNEYILMHSPKNGIGLKRSADLKTWKDYGSLITLGQGEWPWAKGRITAGAVVNLMHVPEFGKYVMLFHGSGPLTEEAGDFDKNASIGIAWSDDLLNWQWPGKQP</sequence>
<dbReference type="Gene3D" id="2.115.10.20">
    <property type="entry name" value="Glycosyl hydrolase domain, family 43"/>
    <property type="match status" value="1"/>
</dbReference>
<dbReference type="AlphaFoldDB" id="A0AAU8FI91"/>
<evidence type="ECO:0000313" key="1">
    <source>
        <dbReference type="EMBL" id="XCH23428.1"/>
    </source>
</evidence>
<dbReference type="RefSeq" id="WP_353718754.1">
    <property type="nucleotide sequence ID" value="NZ_CP159289.1"/>
</dbReference>
<reference evidence="1" key="1">
    <citation type="submission" date="2024-06" db="EMBL/GenBank/DDBJ databases">
        <title>Sequencing and assembly of the genome of Dyadobacter sp. strain 676, a symbiont of Cyamopsis tetragonoloba.</title>
        <authorList>
            <person name="Guro P."/>
            <person name="Sazanova A."/>
            <person name="Kuznetsova I."/>
            <person name="Belimov A."/>
            <person name="Safronova V."/>
        </authorList>
    </citation>
    <scope>NUCLEOTIDE SEQUENCE</scope>
    <source>
        <strain evidence="1">676</strain>
    </source>
</reference>
<organism evidence="1">
    <name type="scientific">Dyadobacter sp. 676</name>
    <dbReference type="NCBI Taxonomy" id="3088362"/>
    <lineage>
        <taxon>Bacteria</taxon>
        <taxon>Pseudomonadati</taxon>
        <taxon>Bacteroidota</taxon>
        <taxon>Cytophagia</taxon>
        <taxon>Cytophagales</taxon>
        <taxon>Spirosomataceae</taxon>
        <taxon>Dyadobacter</taxon>
    </lineage>
</organism>
<accession>A0AAU8FI91</accession>
<name>A0AAU8FI91_9BACT</name>
<protein>
    <recommendedName>
        <fullName evidence="2">Glycosyl hydrolase family 32 N-terminal domain-containing protein</fullName>
    </recommendedName>
</protein>
<dbReference type="SUPFAM" id="SSF75005">
    <property type="entry name" value="Arabinanase/levansucrase/invertase"/>
    <property type="match status" value="1"/>
</dbReference>
<gene>
    <name evidence="1" type="ORF">ABV298_24385</name>
</gene>